<evidence type="ECO:0000313" key="2">
    <source>
        <dbReference type="Proteomes" id="UP000194236"/>
    </source>
</evidence>
<organism evidence="1 2">
    <name type="scientific">Euroglyphus maynei</name>
    <name type="common">Mayne's house dust mite</name>
    <dbReference type="NCBI Taxonomy" id="6958"/>
    <lineage>
        <taxon>Eukaryota</taxon>
        <taxon>Metazoa</taxon>
        <taxon>Ecdysozoa</taxon>
        <taxon>Arthropoda</taxon>
        <taxon>Chelicerata</taxon>
        <taxon>Arachnida</taxon>
        <taxon>Acari</taxon>
        <taxon>Acariformes</taxon>
        <taxon>Sarcoptiformes</taxon>
        <taxon>Astigmata</taxon>
        <taxon>Psoroptidia</taxon>
        <taxon>Analgoidea</taxon>
        <taxon>Pyroglyphidae</taxon>
        <taxon>Pyroglyphinae</taxon>
        <taxon>Euroglyphus</taxon>
    </lineage>
</organism>
<keyword evidence="2" id="KW-1185">Reference proteome</keyword>
<reference evidence="1 2" key="1">
    <citation type="submission" date="2017-03" db="EMBL/GenBank/DDBJ databases">
        <title>Genome Survey of Euroglyphus maynei.</title>
        <authorList>
            <person name="Arlian L.G."/>
            <person name="Morgan M.S."/>
            <person name="Rider S.D."/>
        </authorList>
    </citation>
    <scope>NUCLEOTIDE SEQUENCE [LARGE SCALE GENOMIC DNA]</scope>
    <source>
        <strain evidence="1">Arlian Lab</strain>
        <tissue evidence="1">Whole body</tissue>
    </source>
</reference>
<name>A0A1Y3ARX9_EURMA</name>
<dbReference type="Proteomes" id="UP000194236">
    <property type="component" value="Unassembled WGS sequence"/>
</dbReference>
<proteinExistence type="predicted"/>
<dbReference type="AlphaFoldDB" id="A0A1Y3ARX9"/>
<gene>
    <name evidence="1" type="ORF">BLA29_015223</name>
</gene>
<sequence length="23" mass="2848">MYGLNLIFLAKTKKIYHSKRMKY</sequence>
<dbReference type="EMBL" id="MUJZ01062111">
    <property type="protein sequence ID" value="OTF71209.1"/>
    <property type="molecule type" value="Genomic_DNA"/>
</dbReference>
<accession>A0A1Y3ARX9</accession>
<evidence type="ECO:0000313" key="1">
    <source>
        <dbReference type="EMBL" id="OTF71209.1"/>
    </source>
</evidence>
<comment type="caution">
    <text evidence="1">The sequence shown here is derived from an EMBL/GenBank/DDBJ whole genome shotgun (WGS) entry which is preliminary data.</text>
</comment>
<protein>
    <submittedName>
        <fullName evidence="1">Uncharacterized protein</fullName>
    </submittedName>
</protein>